<dbReference type="GeneID" id="82847445"/>
<dbReference type="EMBL" id="CAKE01000018">
    <property type="protein sequence ID" value="CCI82222.1"/>
    <property type="molecule type" value="Genomic_DNA"/>
</dbReference>
<evidence type="ECO:0000313" key="1">
    <source>
        <dbReference type="EMBL" id="CCI82222.1"/>
    </source>
</evidence>
<comment type="caution">
    <text evidence="1">The sequence shown here is derived from an EMBL/GenBank/DDBJ whole genome shotgun (WGS) entry which is preliminary data.</text>
</comment>
<dbReference type="AlphaFoldDB" id="I7L6U1"/>
<reference evidence="1 2" key="1">
    <citation type="submission" date="2012-06" db="EMBL/GenBank/DDBJ databases">
        <title>Draft Genome Sequence of Lactobacillus hominis Strain CRBIP 24.179T, isolated from human intestine.</title>
        <authorList>
            <person name="Cousin S."/>
            <person name="Ma L."/>
            <person name="Bizet C."/>
            <person name="Loux V."/>
            <person name="Bouchier C."/>
            <person name="Clermont D."/>
            <person name="Creno S."/>
        </authorList>
    </citation>
    <scope>NUCLEOTIDE SEQUENCE [LARGE SCALE GENOMIC DNA]</scope>
    <source>
        <strain evidence="2">CRBIP 24.179T</strain>
    </source>
</reference>
<sequence>MYTRNIEQRLLLSFTPAHRIRRFIDNQVFKQVFEIQDHHVVVKNSLKLKDFTEYNVLSKFYTDEEIYLKLLEIKKDYNSKFKKDFGITLDEYEKEKL</sequence>
<accession>I7L6U1</accession>
<dbReference type="OrthoDB" id="9909282at2"/>
<protein>
    <submittedName>
        <fullName evidence="1">Uncharacterized protein</fullName>
    </submittedName>
</protein>
<dbReference type="Proteomes" id="UP000009320">
    <property type="component" value="Unassembled WGS sequence"/>
</dbReference>
<gene>
    <name evidence="1" type="ORF">BN55_02635</name>
</gene>
<evidence type="ECO:0000313" key="2">
    <source>
        <dbReference type="Proteomes" id="UP000009320"/>
    </source>
</evidence>
<name>I7L6U1_9LACO</name>
<organism evidence="1 2">
    <name type="scientific">Lactobacillus hominis DSM 23910 = CRBIP 24.179</name>
    <dbReference type="NCBI Taxonomy" id="1423758"/>
    <lineage>
        <taxon>Bacteria</taxon>
        <taxon>Bacillati</taxon>
        <taxon>Bacillota</taxon>
        <taxon>Bacilli</taxon>
        <taxon>Lactobacillales</taxon>
        <taxon>Lactobacillaceae</taxon>
        <taxon>Lactobacillus</taxon>
    </lineage>
</organism>
<dbReference type="RefSeq" id="WP_008471243.1">
    <property type="nucleotide sequence ID" value="NZ_AYZP01000018.1"/>
</dbReference>
<keyword evidence="2" id="KW-1185">Reference proteome</keyword>
<proteinExistence type="predicted"/>